<feature type="compositionally biased region" description="Low complexity" evidence="1">
    <location>
        <begin position="302"/>
        <end position="321"/>
    </location>
</feature>
<feature type="compositionally biased region" description="Polar residues" evidence="1">
    <location>
        <begin position="445"/>
        <end position="456"/>
    </location>
</feature>
<dbReference type="STRING" id="2025994.A0A2T3A7G2"/>
<feature type="transmembrane region" description="Helical" evidence="2">
    <location>
        <begin position="258"/>
        <end position="278"/>
    </location>
</feature>
<organism evidence="3 4">
    <name type="scientific">Coniella lustricola</name>
    <dbReference type="NCBI Taxonomy" id="2025994"/>
    <lineage>
        <taxon>Eukaryota</taxon>
        <taxon>Fungi</taxon>
        <taxon>Dikarya</taxon>
        <taxon>Ascomycota</taxon>
        <taxon>Pezizomycotina</taxon>
        <taxon>Sordariomycetes</taxon>
        <taxon>Sordariomycetidae</taxon>
        <taxon>Diaporthales</taxon>
        <taxon>Schizoparmaceae</taxon>
        <taxon>Coniella</taxon>
    </lineage>
</organism>
<dbReference type="PANTHER" id="PTHR28019:SF2">
    <property type="entry name" value="CELL MEMBRANE PROTEIN YLR413W-RELATED"/>
    <property type="match status" value="1"/>
</dbReference>
<feature type="transmembrane region" description="Helical" evidence="2">
    <location>
        <begin position="184"/>
        <end position="208"/>
    </location>
</feature>
<feature type="region of interest" description="Disordered" evidence="1">
    <location>
        <begin position="291"/>
        <end position="327"/>
    </location>
</feature>
<feature type="compositionally biased region" description="Polar residues" evidence="1">
    <location>
        <begin position="17"/>
        <end position="27"/>
    </location>
</feature>
<feature type="transmembrane region" description="Helical" evidence="2">
    <location>
        <begin position="214"/>
        <end position="237"/>
    </location>
</feature>
<evidence type="ECO:0000313" key="3">
    <source>
        <dbReference type="EMBL" id="PSR84174.1"/>
    </source>
</evidence>
<dbReference type="OrthoDB" id="2327445at2759"/>
<keyword evidence="2" id="KW-0472">Membrane</keyword>
<dbReference type="GO" id="GO:0031505">
    <property type="term" value="P:fungal-type cell wall organization"/>
    <property type="evidence" value="ECO:0007669"/>
    <property type="project" value="TreeGrafter"/>
</dbReference>
<dbReference type="PANTHER" id="PTHR28019">
    <property type="entry name" value="CELL MEMBRANE PROTEIN YLR413W-RELATED"/>
    <property type="match status" value="1"/>
</dbReference>
<sequence length="478" mass="52718">MGLPDRLKGLRRRHVKSASTSSEDDSIFTQPPSYWYKLDLSRNTRSRRIFSLLAAAFYFLSFVFLLLVEIGNTNKSSKVLGDIYFFRLSLADIIPTSVENAELINSIARGLGLHDFYQPGLWNYCEGYDNEGITFCSKPQSYYWFDIVSVILNELLAGATIALPTELTQILNILKLCSHLMFAFFLAGTVLAFCLSVLSPVAIFSRWVSLPMSIISGLTFVVIFAGSVIASVISFVFKYAATAQSSLNIHANVGIKMFVFMWLATGFAFIAFILHAGMGCCCTSRRDLKTGRKPMRHSSMHRAMSQRSAKSQRSQSQRSQMTENTHARNLSAAVGSEAFNKGHNRNHTAFSFEQPTVRRSRSGTLQSMSDVPIQEPQSAVSPADSQRGPSSQISRSNTGRSQSGQVSRSGTVKSTTNGIVGGGGRSRSNTMRSIRFEDERPPSFGSDSTVVNNNSPDGVKESHAHALTHRHSVLPEEE</sequence>
<feature type="region of interest" description="Disordered" evidence="1">
    <location>
        <begin position="340"/>
        <end position="478"/>
    </location>
</feature>
<accession>A0A2T3A7G2</accession>
<feature type="compositionally biased region" description="Polar residues" evidence="1">
    <location>
        <begin position="362"/>
        <end position="397"/>
    </location>
</feature>
<feature type="transmembrane region" description="Helical" evidence="2">
    <location>
        <begin position="49"/>
        <end position="68"/>
    </location>
</feature>
<feature type="compositionally biased region" description="Low complexity" evidence="1">
    <location>
        <begin position="398"/>
        <end position="412"/>
    </location>
</feature>
<dbReference type="InterPro" id="IPR052413">
    <property type="entry name" value="SUR7_domain"/>
</dbReference>
<keyword evidence="2" id="KW-1133">Transmembrane helix</keyword>
<name>A0A2T3A7G2_9PEZI</name>
<dbReference type="EMBL" id="KZ678447">
    <property type="protein sequence ID" value="PSR84174.1"/>
    <property type="molecule type" value="Genomic_DNA"/>
</dbReference>
<feature type="compositionally biased region" description="Basic residues" evidence="1">
    <location>
        <begin position="291"/>
        <end position="300"/>
    </location>
</feature>
<gene>
    <name evidence="3" type="ORF">BD289DRAFT_453472</name>
</gene>
<proteinExistence type="predicted"/>
<protein>
    <submittedName>
        <fullName evidence="3">SUR7/PalI family-domain-containing protein</fullName>
    </submittedName>
</protein>
<dbReference type="Pfam" id="PF06687">
    <property type="entry name" value="SUR7"/>
    <property type="match status" value="1"/>
</dbReference>
<evidence type="ECO:0000256" key="1">
    <source>
        <dbReference type="SAM" id="MobiDB-lite"/>
    </source>
</evidence>
<dbReference type="InterPro" id="IPR009571">
    <property type="entry name" value="SUR7/Rim9-like_fungi"/>
</dbReference>
<dbReference type="GO" id="GO:0005886">
    <property type="term" value="C:plasma membrane"/>
    <property type="evidence" value="ECO:0007669"/>
    <property type="project" value="InterPro"/>
</dbReference>
<dbReference type="Proteomes" id="UP000241462">
    <property type="component" value="Unassembled WGS sequence"/>
</dbReference>
<keyword evidence="4" id="KW-1185">Reference proteome</keyword>
<keyword evidence="2" id="KW-0812">Transmembrane</keyword>
<dbReference type="AlphaFoldDB" id="A0A2T3A7G2"/>
<evidence type="ECO:0000313" key="4">
    <source>
        <dbReference type="Proteomes" id="UP000241462"/>
    </source>
</evidence>
<evidence type="ECO:0000256" key="2">
    <source>
        <dbReference type="SAM" id="Phobius"/>
    </source>
</evidence>
<dbReference type="InParanoid" id="A0A2T3A7G2"/>
<dbReference type="GO" id="GO:0051285">
    <property type="term" value="C:cell cortex of cell tip"/>
    <property type="evidence" value="ECO:0007669"/>
    <property type="project" value="TreeGrafter"/>
</dbReference>
<reference evidence="3 4" key="1">
    <citation type="journal article" date="2018" name="Mycol. Prog.">
        <title>Coniella lustricola, a new species from submerged detritus.</title>
        <authorList>
            <person name="Raudabaugh D.B."/>
            <person name="Iturriaga T."/>
            <person name="Carver A."/>
            <person name="Mondo S."/>
            <person name="Pangilinan J."/>
            <person name="Lipzen A."/>
            <person name="He G."/>
            <person name="Amirebrahimi M."/>
            <person name="Grigoriev I.V."/>
            <person name="Miller A.N."/>
        </authorList>
    </citation>
    <scope>NUCLEOTIDE SEQUENCE [LARGE SCALE GENOMIC DNA]</scope>
    <source>
        <strain evidence="3 4">B22-T-1</strain>
    </source>
</reference>
<feature type="region of interest" description="Disordered" evidence="1">
    <location>
        <begin position="1"/>
        <end position="27"/>
    </location>
</feature>